<organism evidence="2 3">
    <name type="scientific">Gluconacetobacter entanii</name>
    <dbReference type="NCBI Taxonomy" id="108528"/>
    <lineage>
        <taxon>Bacteria</taxon>
        <taxon>Pseudomonadati</taxon>
        <taxon>Pseudomonadota</taxon>
        <taxon>Alphaproteobacteria</taxon>
        <taxon>Acetobacterales</taxon>
        <taxon>Acetobacteraceae</taxon>
        <taxon>Gluconacetobacter</taxon>
    </lineage>
</organism>
<dbReference type="PANTHER" id="PTHR30336">
    <property type="entry name" value="INNER MEMBRANE PROTEIN, PROBABLE PERMEASE"/>
    <property type="match status" value="1"/>
</dbReference>
<sequence length="176" mass="19045">MTGDGGRLPIVIFGARVRPDGTPSRTLRLRVEAAAAFARTCEHPLLIPTGAARDGLPSEAAVMATMLRDLGIAGENILPEETARDTLESVRACSRLLHAMGHDGPVAVATSAYHLPRCMALMALAGWRVMRVPPPPHPAARSVSRRWFWRLREGAALPWDVLLMLAQGRRGASSRD</sequence>
<evidence type="ECO:0000313" key="3">
    <source>
        <dbReference type="Proteomes" id="UP001526337"/>
    </source>
</evidence>
<dbReference type="InterPro" id="IPR051599">
    <property type="entry name" value="Cell_Envelope_Assoc"/>
</dbReference>
<keyword evidence="3" id="KW-1185">Reference proteome</keyword>
<evidence type="ECO:0000313" key="2">
    <source>
        <dbReference type="EMBL" id="MCW4592110.1"/>
    </source>
</evidence>
<dbReference type="CDD" id="cd06259">
    <property type="entry name" value="YdcF-like"/>
    <property type="match status" value="1"/>
</dbReference>
<proteinExistence type="predicted"/>
<name>A0ABT3K9M5_9PROT</name>
<feature type="domain" description="DUF218" evidence="1">
    <location>
        <begin position="10"/>
        <end position="153"/>
    </location>
</feature>
<dbReference type="Gene3D" id="3.40.50.620">
    <property type="entry name" value="HUPs"/>
    <property type="match status" value="1"/>
</dbReference>
<dbReference type="InterPro" id="IPR003848">
    <property type="entry name" value="DUF218"/>
</dbReference>
<reference evidence="2 3" key="1">
    <citation type="submission" date="2022-07" db="EMBL/GenBank/DDBJ databases">
        <title>Genome stability of Gluconacetobacter entanii AV429.</title>
        <authorList>
            <person name="Trcek J."/>
            <person name="Cepec E."/>
        </authorList>
    </citation>
    <scope>NUCLEOTIDE SEQUENCE [LARGE SCALE GENOMIC DNA]</scope>
    <source>
        <strain evidence="2 3">AV429_2022</strain>
    </source>
</reference>
<accession>A0ABT3K9M5</accession>
<dbReference type="Pfam" id="PF02698">
    <property type="entry name" value="DUF218"/>
    <property type="match status" value="1"/>
</dbReference>
<dbReference type="Proteomes" id="UP001526337">
    <property type="component" value="Unassembled WGS sequence"/>
</dbReference>
<dbReference type="InterPro" id="IPR014729">
    <property type="entry name" value="Rossmann-like_a/b/a_fold"/>
</dbReference>
<comment type="caution">
    <text evidence="2">The sequence shown here is derived from an EMBL/GenBank/DDBJ whole genome shotgun (WGS) entry which is preliminary data.</text>
</comment>
<evidence type="ECO:0000259" key="1">
    <source>
        <dbReference type="Pfam" id="PF02698"/>
    </source>
</evidence>
<dbReference type="EMBL" id="JANGSQ010000110">
    <property type="protein sequence ID" value="MCW4592110.1"/>
    <property type="molecule type" value="Genomic_DNA"/>
</dbReference>
<protein>
    <submittedName>
        <fullName evidence="2">YdcF family protein</fullName>
    </submittedName>
</protein>
<dbReference type="RefSeq" id="WP_171790525.1">
    <property type="nucleotide sequence ID" value="NZ_JABJWD010000044.1"/>
</dbReference>
<dbReference type="PANTHER" id="PTHR30336:SF4">
    <property type="entry name" value="ENVELOPE BIOGENESIS FACTOR ELYC"/>
    <property type="match status" value="1"/>
</dbReference>
<gene>
    <name evidence="2" type="ORF">NO263_16120</name>
</gene>